<dbReference type="Proteomes" id="UP000199556">
    <property type="component" value="Unassembled WGS sequence"/>
</dbReference>
<organism evidence="1 2">
    <name type="scientific">Ectothiorhodospira mobilis</name>
    <dbReference type="NCBI Taxonomy" id="195064"/>
    <lineage>
        <taxon>Bacteria</taxon>
        <taxon>Pseudomonadati</taxon>
        <taxon>Pseudomonadota</taxon>
        <taxon>Gammaproteobacteria</taxon>
        <taxon>Chromatiales</taxon>
        <taxon>Ectothiorhodospiraceae</taxon>
        <taxon>Ectothiorhodospira</taxon>
    </lineage>
</organism>
<accession>A0A1I4RYC3</accession>
<sequence length="334" mass="36770">MTQVANYQEYQQSPVADPYSALIAIIRPIINGLLYSIKQAVVAEVGGYENVKLMMLPRLRREGDGDIGICFEYAVHDAIRRRDALVIERIYDALTNYCGVPGTNIESILFGAEKNGSLQLIDTAHDVLTEDSRVLTGARAQPPKLRTYLSQIAQAFRLRNVRDSLPRSIKGLWKADLFLGYTDSDRWIGATVKTNPLALEGAEGLRLGIVPAHQGRNDLIKIDQSKNLVVCPVPYDGAFMEVFYYAWGIVAQFLAADAKVPREAALPSPLHRQVAAELESRRDFPIVDIVMGLDALAQPHLLANSTHAADVEVFEQEMGTDAIISPMPSRAAGV</sequence>
<evidence type="ECO:0000313" key="2">
    <source>
        <dbReference type="Proteomes" id="UP000199556"/>
    </source>
</evidence>
<name>A0A1I4RYC3_ECTMO</name>
<protein>
    <submittedName>
        <fullName evidence="1">Uncharacterized protein</fullName>
    </submittedName>
</protein>
<proteinExistence type="predicted"/>
<evidence type="ECO:0000313" key="1">
    <source>
        <dbReference type="EMBL" id="SFM57296.1"/>
    </source>
</evidence>
<dbReference type="AlphaFoldDB" id="A0A1I4RYC3"/>
<gene>
    <name evidence="1" type="ORF">SAMN05421721_1111</name>
</gene>
<keyword evidence="2" id="KW-1185">Reference proteome</keyword>
<dbReference type="OrthoDB" id="4760905at2"/>
<dbReference type="RefSeq" id="WP_090485962.1">
    <property type="nucleotide sequence ID" value="NZ_FOUO01000011.1"/>
</dbReference>
<reference evidence="1 2" key="1">
    <citation type="submission" date="2016-10" db="EMBL/GenBank/DDBJ databases">
        <authorList>
            <person name="de Groot N.N."/>
        </authorList>
    </citation>
    <scope>NUCLEOTIDE SEQUENCE [LARGE SCALE GENOMIC DNA]</scope>
    <source>
        <strain evidence="1 2">DSM 4180</strain>
    </source>
</reference>
<dbReference type="EMBL" id="FOUO01000011">
    <property type="protein sequence ID" value="SFM57296.1"/>
    <property type="molecule type" value="Genomic_DNA"/>
</dbReference>